<feature type="transmembrane region" description="Helical" evidence="1">
    <location>
        <begin position="187"/>
        <end position="205"/>
    </location>
</feature>
<feature type="transmembrane region" description="Helical" evidence="1">
    <location>
        <begin position="65"/>
        <end position="86"/>
    </location>
</feature>
<feature type="transmembrane region" description="Helical" evidence="1">
    <location>
        <begin position="400"/>
        <end position="420"/>
    </location>
</feature>
<dbReference type="RefSeq" id="WP_015681047.1">
    <property type="nucleotide sequence ID" value="NZ_AOGZ02000014.1"/>
</dbReference>
<dbReference type="AlphaFoldDB" id="R9A607"/>
<feature type="transmembrane region" description="Helical" evidence="1">
    <location>
        <begin position="26"/>
        <end position="44"/>
    </location>
</feature>
<organism evidence="2 3">
    <name type="scientific">Leptospira wolbachii serovar Codice str. CDC</name>
    <dbReference type="NCBI Taxonomy" id="1218599"/>
    <lineage>
        <taxon>Bacteria</taxon>
        <taxon>Pseudomonadati</taxon>
        <taxon>Spirochaetota</taxon>
        <taxon>Spirochaetia</taxon>
        <taxon>Leptospirales</taxon>
        <taxon>Leptospiraceae</taxon>
        <taxon>Leptospira</taxon>
    </lineage>
</organism>
<evidence type="ECO:0000256" key="1">
    <source>
        <dbReference type="SAM" id="Phobius"/>
    </source>
</evidence>
<feature type="transmembrane region" description="Helical" evidence="1">
    <location>
        <begin position="263"/>
        <end position="282"/>
    </location>
</feature>
<dbReference type="Pfam" id="PF09852">
    <property type="entry name" value="DUF2079"/>
    <property type="match status" value="1"/>
</dbReference>
<feature type="transmembrane region" description="Helical" evidence="1">
    <location>
        <begin position="364"/>
        <end position="388"/>
    </location>
</feature>
<sequence length="597" mass="69996">MVFLFFLFSLVSPFLFISPKHFHAPFQKGVFLFLILIAITSFWKERKSKDKSLVLGVLSEKQNKALPYLLCISCVVFLLSSTYHAFHLTKAIADVYLFQDADYIGLSDILLSVSKGEGFASAYYSESGEGSYLPHHFAPGMVFLSPFVSLIPNRWGLAVGVFFIYQLGTILWLLWAYRITKINPKEFGFKFLVFWVLITNQLYLYRLGSSFHFEVLVLPFGLFFFFVWENRIKIQSSRSHFPWIYYSISLSLMLYLIQKEDIGIYLLLFFLPMLIGYFYEYVKSNKETNSSQKDKLIYQNYKFPPVILVFTVTIIWLSFVFIIYPMFGDLQNSNPWTKVLRQEYHSAFKQVTGFQKSFQIFLELIVSGGLGIFQMIPEVLGIGLIYVTHIFSTRPWHHEVYTYYSYSLIPFVLYTGILWIQSAKKTSTSFAFLILACLFWKNSLDPNFPLDTNIKSPWEHPTIEKEVQSDWKEINPILLSHHQERISLDLKKTENSSQTINPPETMNARDKREGIFVFSQYNLSFFVSDKTKTYPLEQIKNSESICKMSNICYAVLAPEFTDEILWPKSRILAYRKELEDQKRQMIWKGKQIEVWEW</sequence>
<keyword evidence="3" id="KW-1185">Reference proteome</keyword>
<evidence type="ECO:0000313" key="2">
    <source>
        <dbReference type="EMBL" id="EOQ95675.1"/>
    </source>
</evidence>
<dbReference type="Proteomes" id="UP000013984">
    <property type="component" value="Unassembled WGS sequence"/>
</dbReference>
<dbReference type="InterPro" id="IPR018650">
    <property type="entry name" value="STSV1_Orf64"/>
</dbReference>
<keyword evidence="1" id="KW-0472">Membrane</keyword>
<evidence type="ECO:0000313" key="3">
    <source>
        <dbReference type="Proteomes" id="UP000013984"/>
    </source>
</evidence>
<dbReference type="OrthoDB" id="345630at2"/>
<feature type="transmembrane region" description="Helical" evidence="1">
    <location>
        <begin position="240"/>
        <end position="257"/>
    </location>
</feature>
<name>R9A607_9LEPT</name>
<dbReference type="EMBL" id="AOGZ02000014">
    <property type="protein sequence ID" value="EOQ95675.1"/>
    <property type="molecule type" value="Genomic_DNA"/>
</dbReference>
<reference evidence="2" key="1">
    <citation type="submission" date="2013-04" db="EMBL/GenBank/DDBJ databases">
        <authorList>
            <person name="Harkins D.M."/>
            <person name="Durkin A.S."/>
            <person name="Brinkac L.M."/>
            <person name="Haft D.H."/>
            <person name="Selengut J.D."/>
            <person name="Sanka R."/>
            <person name="DePew J."/>
            <person name="Purushe J."/>
            <person name="Galloway R.L."/>
            <person name="Vinetz J.M."/>
            <person name="Sutton G.G."/>
            <person name="Nierman W.C."/>
            <person name="Fouts D.E."/>
        </authorList>
    </citation>
    <scope>NUCLEOTIDE SEQUENCE [LARGE SCALE GENOMIC DNA]</scope>
    <source>
        <strain evidence="2">CDC</strain>
    </source>
</reference>
<feature type="transmembrane region" description="Helical" evidence="1">
    <location>
        <begin position="211"/>
        <end position="228"/>
    </location>
</feature>
<keyword evidence="1" id="KW-0812">Transmembrane</keyword>
<dbReference type="STRING" id="1218599.LEP1GSC195_2532"/>
<protein>
    <submittedName>
        <fullName evidence="2">Membrane protein</fullName>
    </submittedName>
</protein>
<proteinExistence type="predicted"/>
<keyword evidence="1" id="KW-1133">Transmembrane helix</keyword>
<accession>R9A607</accession>
<feature type="transmembrane region" description="Helical" evidence="1">
    <location>
        <begin position="155"/>
        <end position="175"/>
    </location>
</feature>
<feature type="transmembrane region" description="Helical" evidence="1">
    <location>
        <begin position="303"/>
        <end position="327"/>
    </location>
</feature>
<gene>
    <name evidence="2" type="ORF">LEP1GSC195_2532</name>
</gene>
<comment type="caution">
    <text evidence="2">The sequence shown here is derived from an EMBL/GenBank/DDBJ whole genome shotgun (WGS) entry which is preliminary data.</text>
</comment>